<keyword evidence="1" id="KW-1133">Transmembrane helix</keyword>
<dbReference type="AlphaFoldDB" id="A0A0K1PYQ3"/>
<name>A0A0K1PYQ3_9BACT</name>
<keyword evidence="1" id="KW-0812">Transmembrane</keyword>
<dbReference type="EMBL" id="CP012333">
    <property type="protein sequence ID" value="AKU98660.1"/>
    <property type="molecule type" value="Genomic_DNA"/>
</dbReference>
<gene>
    <name evidence="2" type="ORF">AKJ09_05324</name>
</gene>
<proteinExistence type="predicted"/>
<reference evidence="2 3" key="1">
    <citation type="submission" date="2015-08" db="EMBL/GenBank/DDBJ databases">
        <authorList>
            <person name="Babu N.S."/>
            <person name="Beckwith C.J."/>
            <person name="Beseler K.G."/>
            <person name="Brison A."/>
            <person name="Carone J.V."/>
            <person name="Caskin T.P."/>
            <person name="Diamond M."/>
            <person name="Durham M.E."/>
            <person name="Foxe J.M."/>
            <person name="Go M."/>
            <person name="Henderson B.A."/>
            <person name="Jones I.B."/>
            <person name="McGettigan J.A."/>
            <person name="Micheletti S.J."/>
            <person name="Nasrallah M.E."/>
            <person name="Ortiz D."/>
            <person name="Piller C.R."/>
            <person name="Privatt S.R."/>
            <person name="Schneider S.L."/>
            <person name="Sharp S."/>
            <person name="Smith T.C."/>
            <person name="Stanton J.D."/>
            <person name="Ullery H.E."/>
            <person name="Wilson R.J."/>
            <person name="Serrano M.G."/>
            <person name="Buck G."/>
            <person name="Lee V."/>
            <person name="Wang Y."/>
            <person name="Carvalho R."/>
            <person name="Voegtly L."/>
            <person name="Shi R."/>
            <person name="Duckworth R."/>
            <person name="Johnson A."/>
            <person name="Loviza R."/>
            <person name="Walstead R."/>
            <person name="Shah Z."/>
            <person name="Kiflezghi M."/>
            <person name="Wade K."/>
            <person name="Ball S.L."/>
            <person name="Bradley K.W."/>
            <person name="Asai D.J."/>
            <person name="Bowman C.A."/>
            <person name="Russell D.A."/>
            <person name="Pope W.H."/>
            <person name="Jacobs-Sera D."/>
            <person name="Hendrix R.W."/>
            <person name="Hatfull G.F."/>
        </authorList>
    </citation>
    <scope>NUCLEOTIDE SEQUENCE [LARGE SCALE GENOMIC DNA]</scope>
    <source>
        <strain evidence="2 3">DSM 27648</strain>
    </source>
</reference>
<evidence type="ECO:0000313" key="3">
    <source>
        <dbReference type="Proteomes" id="UP000064967"/>
    </source>
</evidence>
<dbReference type="KEGG" id="llu:AKJ09_05324"/>
<evidence type="ECO:0000313" key="2">
    <source>
        <dbReference type="EMBL" id="AKU98660.1"/>
    </source>
</evidence>
<accession>A0A0K1PYQ3</accession>
<feature type="transmembrane region" description="Helical" evidence="1">
    <location>
        <begin position="6"/>
        <end position="23"/>
    </location>
</feature>
<dbReference type="STRING" id="1391654.AKJ09_05324"/>
<dbReference type="SUPFAM" id="SSF48452">
    <property type="entry name" value="TPR-like"/>
    <property type="match status" value="1"/>
</dbReference>
<keyword evidence="1" id="KW-0472">Membrane</keyword>
<dbReference type="RefSeq" id="WP_146649614.1">
    <property type="nucleotide sequence ID" value="NZ_CP012333.1"/>
</dbReference>
<evidence type="ECO:0000256" key="1">
    <source>
        <dbReference type="SAM" id="Phobius"/>
    </source>
</evidence>
<sequence>MPSVLFAAVPLAILLVTALVVVIRSRRRTRSRRPAREPSAFVLLADNAWESCTVDDVREPWSRYTTEPIRGFCGVPAGRHRIRTSMAAGDATLDFVVYPGEVLSWRLDAEHARWEPHDLDAETRSMLEAVPASSTDVNASARPRLPGWLVHLRTTINLVSSRPHAPPAKADGDAVDRVRKRFTKLVARAQIEGSEMDSELLAGARSLGDALVGRPLTRKDMHALVGAARDVANRLCANGDFDRAMRIVGLGLAVLPGDPELMVVAGCALAERGEADEALRALNAALERDRCLEAADVARAMRARMELRSRLGRSVRV</sequence>
<protein>
    <submittedName>
        <fullName evidence="2">Uncharacterized protein</fullName>
    </submittedName>
</protein>
<dbReference type="InterPro" id="IPR011990">
    <property type="entry name" value="TPR-like_helical_dom_sf"/>
</dbReference>
<organism evidence="2 3">
    <name type="scientific">Labilithrix luteola</name>
    <dbReference type="NCBI Taxonomy" id="1391654"/>
    <lineage>
        <taxon>Bacteria</taxon>
        <taxon>Pseudomonadati</taxon>
        <taxon>Myxococcota</taxon>
        <taxon>Polyangia</taxon>
        <taxon>Polyangiales</taxon>
        <taxon>Labilitrichaceae</taxon>
        <taxon>Labilithrix</taxon>
    </lineage>
</organism>
<keyword evidence="3" id="KW-1185">Reference proteome</keyword>
<dbReference type="Proteomes" id="UP000064967">
    <property type="component" value="Chromosome"/>
</dbReference>
<dbReference type="OrthoDB" id="5496671at2"/>
<dbReference type="Gene3D" id="1.25.40.10">
    <property type="entry name" value="Tetratricopeptide repeat domain"/>
    <property type="match status" value="1"/>
</dbReference>